<sequence>MDTIESTQPRRVKVYSLQGDRWIDKGTGYCSGEIDSMEKIPQFIVRNELNYSEILLKANIQGNTQYQRQQDTLIVWTDLDGDDYALSFQEPEGCLSLCEFLINVQNTLEPNISLVAVTSNGQDGEITEVIAGPIPEPPEPNNDNLFEILELIGQGSKSIKFKETILEFIENKNYLIKLIEIFEKNELNKNLTNLYYLCDIIKALIFYNDSNILEKFLNDNIIIGIVGILEYDPDFLNFKSNHRDYLIDETKFKEVIPLKNNEIRDLIKKTFRLQFLKDVVLARLLDDSTFNCISTMIHINYDRIINFLINSNDFLPELFNLYNKDIPNNNETIDKKRDGIKMIQQFVLVAKKFQPSSRSEFYKSLIDKGLFKMITFAFKDTEIERI</sequence>
<dbReference type="Proteomes" id="UP001165120">
    <property type="component" value="Unassembled WGS sequence"/>
</dbReference>
<gene>
    <name evidence="5" type="ORF">Cboi02_000576400</name>
</gene>
<evidence type="ECO:0000259" key="4">
    <source>
        <dbReference type="Pfam" id="PF22972"/>
    </source>
</evidence>
<dbReference type="Gene3D" id="2.30.29.30">
    <property type="entry name" value="Pleckstrin-homology domain (PH domain)/Phosphotyrosine-binding domain (PTB)"/>
    <property type="match status" value="1"/>
</dbReference>
<dbReference type="GO" id="GO:0006974">
    <property type="term" value="P:DNA damage response"/>
    <property type="evidence" value="ECO:0007669"/>
    <property type="project" value="TreeGrafter"/>
</dbReference>
<dbReference type="InterPro" id="IPR011993">
    <property type="entry name" value="PH-like_dom_sf"/>
</dbReference>
<dbReference type="GO" id="GO:0005654">
    <property type="term" value="C:nucleoplasm"/>
    <property type="evidence" value="ECO:0007669"/>
    <property type="project" value="TreeGrafter"/>
</dbReference>
<proteinExistence type="predicted"/>
<keyword evidence="6" id="KW-1185">Reference proteome</keyword>
<dbReference type="EMBL" id="BSXN01003008">
    <property type="protein sequence ID" value="GME78264.1"/>
    <property type="molecule type" value="Genomic_DNA"/>
</dbReference>
<evidence type="ECO:0000256" key="1">
    <source>
        <dbReference type="ARBA" id="ARBA00004123"/>
    </source>
</evidence>
<dbReference type="Pfam" id="PF22972">
    <property type="entry name" value="EVH1_PP4R3"/>
    <property type="match status" value="1"/>
</dbReference>
<evidence type="ECO:0000259" key="3">
    <source>
        <dbReference type="Pfam" id="PF04802"/>
    </source>
</evidence>
<accession>A0A9W6WJX6</accession>
<name>A0A9W6WJX6_CANBO</name>
<comment type="subcellular location">
    <subcellularLocation>
        <location evidence="1">Nucleus</location>
    </subcellularLocation>
</comment>
<feature type="domain" description="Serine/threonine-protein phosphatase 4 regulatory subunit 3-like central" evidence="3">
    <location>
        <begin position="147"/>
        <end position="382"/>
    </location>
</feature>
<dbReference type="Pfam" id="PF04802">
    <property type="entry name" value="PP4R3"/>
    <property type="match status" value="1"/>
</dbReference>
<organism evidence="5 6">
    <name type="scientific">Candida boidinii</name>
    <name type="common">Yeast</name>
    <dbReference type="NCBI Taxonomy" id="5477"/>
    <lineage>
        <taxon>Eukaryota</taxon>
        <taxon>Fungi</taxon>
        <taxon>Dikarya</taxon>
        <taxon>Ascomycota</taxon>
        <taxon>Saccharomycotina</taxon>
        <taxon>Pichiomycetes</taxon>
        <taxon>Pichiales</taxon>
        <taxon>Pichiaceae</taxon>
        <taxon>Ogataea</taxon>
        <taxon>Ogataea/Candida clade</taxon>
    </lineage>
</organism>
<dbReference type="GO" id="GO:0072542">
    <property type="term" value="F:protein phosphatase activator activity"/>
    <property type="evidence" value="ECO:0007669"/>
    <property type="project" value="TreeGrafter"/>
</dbReference>
<dbReference type="InterPro" id="IPR006887">
    <property type="entry name" value="P4R3-like_central_dom"/>
</dbReference>
<reference evidence="5" key="1">
    <citation type="submission" date="2023-04" db="EMBL/GenBank/DDBJ databases">
        <title>Candida boidinii NBRC 10035.</title>
        <authorList>
            <person name="Ichikawa N."/>
            <person name="Sato H."/>
            <person name="Tonouchi N."/>
        </authorList>
    </citation>
    <scope>NUCLEOTIDE SEQUENCE</scope>
    <source>
        <strain evidence="5">NBRC 10035</strain>
    </source>
</reference>
<protein>
    <submittedName>
        <fullName evidence="5">Unnamed protein product</fullName>
    </submittedName>
</protein>
<dbReference type="AlphaFoldDB" id="A0A9W6WJX6"/>
<dbReference type="PANTHER" id="PTHR23318:SF0">
    <property type="entry name" value="SERINE_THREONINE-PROTEIN PHOSPHATASE 4 REGULATORY SUBUNIT 3"/>
    <property type="match status" value="1"/>
</dbReference>
<keyword evidence="2" id="KW-0539">Nucleus</keyword>
<evidence type="ECO:0000256" key="2">
    <source>
        <dbReference type="ARBA" id="ARBA00023242"/>
    </source>
</evidence>
<comment type="caution">
    <text evidence="5">The sequence shown here is derived from an EMBL/GenBank/DDBJ whole genome shotgun (WGS) entry which is preliminary data.</text>
</comment>
<dbReference type="PANTHER" id="PTHR23318">
    <property type="entry name" value="ATP SYNTHASE GAMMA-RELATED"/>
    <property type="match status" value="1"/>
</dbReference>
<dbReference type="InterPro" id="IPR055236">
    <property type="entry name" value="EVH1_PP4R3"/>
</dbReference>
<dbReference type="GO" id="GO:0030289">
    <property type="term" value="C:protein phosphatase 4 complex"/>
    <property type="evidence" value="ECO:0007669"/>
    <property type="project" value="TreeGrafter"/>
</dbReference>
<evidence type="ECO:0000313" key="6">
    <source>
        <dbReference type="Proteomes" id="UP001165120"/>
    </source>
</evidence>
<evidence type="ECO:0000313" key="5">
    <source>
        <dbReference type="EMBL" id="GME78264.1"/>
    </source>
</evidence>
<feature type="domain" description="PP4R3 EVH1-like" evidence="4">
    <location>
        <begin position="10"/>
        <end position="107"/>
    </location>
</feature>
<dbReference type="InterPro" id="IPR051137">
    <property type="entry name" value="PP4R3-like"/>
</dbReference>
<dbReference type="SUPFAM" id="SSF50729">
    <property type="entry name" value="PH domain-like"/>
    <property type="match status" value="1"/>
</dbReference>